<sequence length="272" mass="30064">MATYKGVDVSQHNGNVDTKKLKASGINFVMIRSSYGDIMSYPRQIDKKFERNYANAKAAGLNIGFYHYMYADTVEAAKREATGFVNLIKSKCPFSMPVALDIEEAAQYNMPGLRDDIIKAFISVVEAAGYYCMLYSYEAFLTAKVSAAIRSRYAIWCANITRAPSIAHKMHQHSFTGRVNGVTGSVDLDTAKVNFPSIIKAAGLNGYKKNVTPPEPKKDTPKKTVTRYTVKKGDTLSAIAARYKTTVAKIVKDNNIKNANLIYAGQVIKIIK</sequence>
<dbReference type="InterPro" id="IPR017853">
    <property type="entry name" value="GH"/>
</dbReference>
<dbReference type="Pfam" id="PF01183">
    <property type="entry name" value="Glyco_hydro_25"/>
    <property type="match status" value="1"/>
</dbReference>
<evidence type="ECO:0000256" key="1">
    <source>
        <dbReference type="ARBA" id="ARBA00010646"/>
    </source>
</evidence>
<dbReference type="InterPro" id="IPR002053">
    <property type="entry name" value="Glyco_hydro_25"/>
</dbReference>
<dbReference type="Proteomes" id="UP000027600">
    <property type="component" value="Chromosome I"/>
</dbReference>
<dbReference type="Pfam" id="PF01476">
    <property type="entry name" value="LysM"/>
    <property type="match status" value="1"/>
</dbReference>
<dbReference type="SMART" id="SM00257">
    <property type="entry name" value="LysM"/>
    <property type="match status" value="1"/>
</dbReference>
<evidence type="ECO:0000313" key="4">
    <source>
        <dbReference type="Proteomes" id="UP000027600"/>
    </source>
</evidence>
<keyword evidence="4" id="KW-1185">Reference proteome</keyword>
<dbReference type="PROSITE" id="PS51782">
    <property type="entry name" value="LYSM"/>
    <property type="match status" value="1"/>
</dbReference>
<protein>
    <submittedName>
        <fullName evidence="3">Lysin (Glycoside Hydrolase Family 25 protein / Carbohydrate-Binding Module Family 50 protein )</fullName>
    </submittedName>
</protein>
<dbReference type="PROSITE" id="PS51904">
    <property type="entry name" value="GLYCOSYL_HYDROL_F25_2"/>
    <property type="match status" value="1"/>
</dbReference>
<dbReference type="InterPro" id="IPR018392">
    <property type="entry name" value="LysM"/>
</dbReference>
<gene>
    <name evidence="3" type="primary">lys</name>
    <name evidence="3" type="ORF">RBI_I01563</name>
</gene>
<dbReference type="PANTHER" id="PTHR34135:SF2">
    <property type="entry name" value="LYSOZYME"/>
    <property type="match status" value="1"/>
</dbReference>
<keyword evidence="3" id="KW-0378">Hydrolase</keyword>
<dbReference type="Gene3D" id="3.10.350.10">
    <property type="entry name" value="LysM domain"/>
    <property type="match status" value="1"/>
</dbReference>
<dbReference type="SUPFAM" id="SSF51445">
    <property type="entry name" value="(Trans)glycosidases"/>
    <property type="match status" value="1"/>
</dbReference>
<dbReference type="EMBL" id="HF545616">
    <property type="protein sequence ID" value="CCO05265.1"/>
    <property type="molecule type" value="Genomic_DNA"/>
</dbReference>
<evidence type="ECO:0000313" key="3">
    <source>
        <dbReference type="EMBL" id="CCO05265.1"/>
    </source>
</evidence>
<dbReference type="PANTHER" id="PTHR34135">
    <property type="entry name" value="LYSOZYME"/>
    <property type="match status" value="1"/>
</dbReference>
<dbReference type="Gene3D" id="3.20.20.80">
    <property type="entry name" value="Glycosidases"/>
    <property type="match status" value="1"/>
</dbReference>
<comment type="similarity">
    <text evidence="1">Belongs to the glycosyl hydrolase 25 family.</text>
</comment>
<proteinExistence type="inferred from homology"/>
<dbReference type="InterPro" id="IPR036779">
    <property type="entry name" value="LysM_dom_sf"/>
</dbReference>
<reference evidence="3 4" key="1">
    <citation type="journal article" date="2014" name="Int. J. Syst. Evol. Microbiol.">
        <title>Complete genome of a new Firmicutes species belonging to the dominant human colonic microbiota ('Ruminococcus bicirculans') reveals two chromosomes and a selective capacity to utilize plant glucans.</title>
        <authorList>
            <consortium name="NISC Comparative Sequencing Program"/>
            <person name="Wegmann U."/>
            <person name="Louis P."/>
            <person name="Goesmann A."/>
            <person name="Henrissat B."/>
            <person name="Duncan S.H."/>
            <person name="Flint H.J."/>
        </authorList>
    </citation>
    <scope>NUCLEOTIDE SEQUENCE [LARGE SCALE GENOMIC DNA]</scope>
    <source>
        <strain evidence="3 4">80/3</strain>
    </source>
</reference>
<feature type="domain" description="LysM" evidence="2">
    <location>
        <begin position="226"/>
        <end position="270"/>
    </location>
</feature>
<evidence type="ECO:0000259" key="2">
    <source>
        <dbReference type="PROSITE" id="PS51782"/>
    </source>
</evidence>
<accession>A0ABP1WHJ9</accession>
<organism evidence="3 4">
    <name type="scientific">Ruminococcus bicirculans</name>
    <name type="common">ex Wegman et al. 2014</name>
    <dbReference type="NCBI Taxonomy" id="1160721"/>
    <lineage>
        <taxon>Bacteria</taxon>
        <taxon>Bacillati</taxon>
        <taxon>Bacillota</taxon>
        <taxon>Clostridia</taxon>
        <taxon>Eubacteriales</taxon>
        <taxon>Oscillospiraceae</taxon>
        <taxon>Ruminococcus</taxon>
    </lineage>
</organism>
<dbReference type="SUPFAM" id="SSF54106">
    <property type="entry name" value="LysM domain"/>
    <property type="match status" value="1"/>
</dbReference>
<dbReference type="CDD" id="cd00118">
    <property type="entry name" value="LysM"/>
    <property type="match status" value="1"/>
</dbReference>
<dbReference type="GO" id="GO:0016787">
    <property type="term" value="F:hydrolase activity"/>
    <property type="evidence" value="ECO:0007669"/>
    <property type="project" value="UniProtKB-KW"/>
</dbReference>
<name>A0ABP1WHJ9_9FIRM</name>
<dbReference type="RefSeq" id="WP_038672178.1">
    <property type="nucleotide sequence ID" value="NZ_HF545616.1"/>
</dbReference>